<evidence type="ECO:0000313" key="2">
    <source>
        <dbReference type="WBParaSite" id="RSKR_0000049750.1"/>
    </source>
</evidence>
<reference evidence="2" key="1">
    <citation type="submission" date="2016-11" db="UniProtKB">
        <authorList>
            <consortium name="WormBaseParasite"/>
        </authorList>
    </citation>
    <scope>IDENTIFICATION</scope>
    <source>
        <strain evidence="2">KR3021</strain>
    </source>
</reference>
<dbReference type="WBParaSite" id="RSKR_0000049750.1">
    <property type="protein sequence ID" value="RSKR_0000049750.1"/>
    <property type="gene ID" value="RSKR_0000049750"/>
</dbReference>
<name>A0AC35TH49_9BILA</name>
<accession>A0AC35TH49</accession>
<organism evidence="1 2">
    <name type="scientific">Rhabditophanes sp. KR3021</name>
    <dbReference type="NCBI Taxonomy" id="114890"/>
    <lineage>
        <taxon>Eukaryota</taxon>
        <taxon>Metazoa</taxon>
        <taxon>Ecdysozoa</taxon>
        <taxon>Nematoda</taxon>
        <taxon>Chromadorea</taxon>
        <taxon>Rhabditida</taxon>
        <taxon>Tylenchina</taxon>
        <taxon>Panagrolaimomorpha</taxon>
        <taxon>Strongyloidoidea</taxon>
        <taxon>Alloionematidae</taxon>
        <taxon>Rhabditophanes</taxon>
    </lineage>
</organism>
<dbReference type="Proteomes" id="UP000095286">
    <property type="component" value="Unplaced"/>
</dbReference>
<sequence>MLTPAQFVLGNSLIMSNVFSNLPNIKDRMQVEQSCKWFKYVSSGTHYFTSNPLVDSTLTVDVTIDTVKISIADNHFQITFNSNKNIKKQVTDFMEPFLCRVHRQIRRLLLIRNFIHLDDSLEEGLDYLYKLILESAKKLEIIHFDKCNFYSSPHLVTLDETVKSNSAQTIRFTQCEFSESDSECLKIAFSQLDRLTTIQIQPSHCSSSLDFLLLISNTNCRATNISIIENSCHDLRTEDAIEYSQEIVAK</sequence>
<proteinExistence type="predicted"/>
<protein>
    <submittedName>
        <fullName evidence="2">FTH domain-containing protein</fullName>
    </submittedName>
</protein>
<evidence type="ECO:0000313" key="1">
    <source>
        <dbReference type="Proteomes" id="UP000095286"/>
    </source>
</evidence>